<evidence type="ECO:0000256" key="14">
    <source>
        <dbReference type="RuleBase" id="RU000578"/>
    </source>
</evidence>
<comment type="caution">
    <text evidence="17">The sequence shown here is derived from an EMBL/GenBank/DDBJ whole genome shotgun (WGS) entry which is preliminary data.</text>
</comment>
<dbReference type="eggNOG" id="COG1195">
    <property type="taxonomic scope" value="Bacteria"/>
</dbReference>
<keyword evidence="9 13" id="KW-0238">DNA-binding</keyword>
<evidence type="ECO:0000256" key="10">
    <source>
        <dbReference type="ARBA" id="ARBA00023204"/>
    </source>
</evidence>
<dbReference type="NCBIfam" id="TIGR00611">
    <property type="entry name" value="recf"/>
    <property type="match status" value="1"/>
</dbReference>
<dbReference type="InterPro" id="IPR001238">
    <property type="entry name" value="DNA-binding_RecF"/>
</dbReference>
<comment type="similarity">
    <text evidence="2 13 14">Belongs to the RecF family.</text>
</comment>
<evidence type="ECO:0000313" key="18">
    <source>
        <dbReference type="Proteomes" id="UP000009888"/>
    </source>
</evidence>
<keyword evidence="18" id="KW-1185">Reference proteome</keyword>
<dbReference type="PATRIC" id="fig|883066.3.peg.805"/>
<evidence type="ECO:0000256" key="5">
    <source>
        <dbReference type="ARBA" id="ARBA00022705"/>
    </source>
</evidence>
<protein>
    <recommendedName>
        <fullName evidence="3 13">DNA replication and repair protein RecF</fullName>
    </recommendedName>
</protein>
<dbReference type="SUPFAM" id="SSF52540">
    <property type="entry name" value="P-loop containing nucleoside triphosphate hydrolases"/>
    <property type="match status" value="1"/>
</dbReference>
<dbReference type="InterPro" id="IPR042174">
    <property type="entry name" value="RecF_2"/>
</dbReference>
<dbReference type="AlphaFoldDB" id="K9EWU6"/>
<dbReference type="InterPro" id="IPR018078">
    <property type="entry name" value="DNA-binding_RecF_CS"/>
</dbReference>
<keyword evidence="4 13" id="KW-0963">Cytoplasm</keyword>
<dbReference type="Gene3D" id="3.40.50.300">
    <property type="entry name" value="P-loop containing nucleotide triphosphate hydrolases"/>
    <property type="match status" value="1"/>
</dbReference>
<keyword evidence="11 13" id="KW-0742">SOS response</keyword>
<dbReference type="EMBL" id="AGWL01000003">
    <property type="protein sequence ID" value="EKU95412.1"/>
    <property type="molecule type" value="Genomic_DNA"/>
</dbReference>
<feature type="binding site" evidence="13">
    <location>
        <begin position="30"/>
        <end position="37"/>
    </location>
    <ligand>
        <name>ATP</name>
        <dbReference type="ChEBI" id="CHEBI:30616"/>
    </ligand>
</feature>
<dbReference type="GO" id="GO:0003697">
    <property type="term" value="F:single-stranded DNA binding"/>
    <property type="evidence" value="ECO:0007669"/>
    <property type="project" value="UniProtKB-UniRule"/>
</dbReference>
<sequence length="465" mass="50354">MYVSDLALADFRNYKREVVSLQPGITTLTGENGQGKTNFVEAISYLATLASHRVSTDNALIRQGATAGVIQAKVFHGDSPTTVEVEIYGGRANRARINRGAAKPADLVGIIRVVLFAPEDLELVQGDPATRRHFLDDLMVQLRPRLAGIKAEYNKVLQQRAAVLRHASGQFKRAAAVDHAMIDVFDDQLIRLGAQIVAARAEIVSRLRPFVEDFYRQVSGSPSLARIDYKANLNRSFFSLPGPERISENPQLQAEIEVNDNALQDVAGAAERMRALLAARREQEIERGINLVGPQRDDLQLSLGTLPAKGYASHGESWSFALALRLAEWQVLRADESGEWADDGEPLLILDDVFAELDSRRRERLAKIVSQAGQVLVTAAVGDDLPESLTGQRLGVQAGVIVKPPSSFDSPHGPDFLAPQAPISDNSVAVPGQAAEVPAADGVEESADGAAEPAAQKVWRADDAE</sequence>
<organism evidence="17 18">
    <name type="scientific">Actinobaculum massiliense ACS-171-V-Col2</name>
    <dbReference type="NCBI Taxonomy" id="883066"/>
    <lineage>
        <taxon>Bacteria</taxon>
        <taxon>Bacillati</taxon>
        <taxon>Actinomycetota</taxon>
        <taxon>Actinomycetes</taxon>
        <taxon>Actinomycetales</taxon>
        <taxon>Actinomycetaceae</taxon>
        <taxon>Actinobaculum</taxon>
    </lineage>
</organism>
<dbReference type="GO" id="GO:0006302">
    <property type="term" value="P:double-strand break repair"/>
    <property type="evidence" value="ECO:0007669"/>
    <property type="project" value="TreeGrafter"/>
</dbReference>
<dbReference type="PANTHER" id="PTHR32182:SF0">
    <property type="entry name" value="DNA REPLICATION AND REPAIR PROTEIN RECF"/>
    <property type="match status" value="1"/>
</dbReference>
<dbReference type="GO" id="GO:0009432">
    <property type="term" value="P:SOS response"/>
    <property type="evidence" value="ECO:0007669"/>
    <property type="project" value="UniProtKB-UniRule"/>
</dbReference>
<evidence type="ECO:0000256" key="8">
    <source>
        <dbReference type="ARBA" id="ARBA00022840"/>
    </source>
</evidence>
<dbReference type="PROSITE" id="PS00618">
    <property type="entry name" value="RECF_2"/>
    <property type="match status" value="1"/>
</dbReference>
<comment type="function">
    <text evidence="12 13 14">The RecF protein is involved in DNA metabolism; it is required for DNA replication and normal SOS inducibility. RecF binds preferentially to single-stranded, linear DNA. It also seems to bind ATP.</text>
</comment>
<feature type="region of interest" description="Disordered" evidence="15">
    <location>
        <begin position="432"/>
        <end position="465"/>
    </location>
</feature>
<evidence type="ECO:0000256" key="7">
    <source>
        <dbReference type="ARBA" id="ARBA00022763"/>
    </source>
</evidence>
<keyword evidence="10 13" id="KW-0234">DNA repair</keyword>
<dbReference type="GO" id="GO:0005524">
    <property type="term" value="F:ATP binding"/>
    <property type="evidence" value="ECO:0007669"/>
    <property type="project" value="UniProtKB-UniRule"/>
</dbReference>
<dbReference type="Gene3D" id="1.20.1050.90">
    <property type="entry name" value="RecF/RecN/SMC, N-terminal domain"/>
    <property type="match status" value="1"/>
</dbReference>
<dbReference type="InterPro" id="IPR027417">
    <property type="entry name" value="P-loop_NTPase"/>
</dbReference>
<evidence type="ECO:0000256" key="6">
    <source>
        <dbReference type="ARBA" id="ARBA00022741"/>
    </source>
</evidence>
<evidence type="ECO:0000256" key="1">
    <source>
        <dbReference type="ARBA" id="ARBA00004496"/>
    </source>
</evidence>
<evidence type="ECO:0000256" key="11">
    <source>
        <dbReference type="ARBA" id="ARBA00023236"/>
    </source>
</evidence>
<dbReference type="GO" id="GO:0000731">
    <property type="term" value="P:DNA synthesis involved in DNA repair"/>
    <property type="evidence" value="ECO:0007669"/>
    <property type="project" value="TreeGrafter"/>
</dbReference>
<keyword evidence="7 13" id="KW-0227">DNA damage</keyword>
<evidence type="ECO:0000256" key="3">
    <source>
        <dbReference type="ARBA" id="ARBA00020170"/>
    </source>
</evidence>
<accession>K9EWU6</accession>
<dbReference type="GO" id="GO:0006260">
    <property type="term" value="P:DNA replication"/>
    <property type="evidence" value="ECO:0007669"/>
    <property type="project" value="UniProtKB-UniRule"/>
</dbReference>
<dbReference type="STRING" id="202789.GCA_001457435_01349"/>
<dbReference type="GO" id="GO:0005737">
    <property type="term" value="C:cytoplasm"/>
    <property type="evidence" value="ECO:0007669"/>
    <property type="project" value="UniProtKB-SubCell"/>
</dbReference>
<dbReference type="Proteomes" id="UP000009888">
    <property type="component" value="Unassembled WGS sequence"/>
</dbReference>
<feature type="domain" description="RecF/RecN/SMC N-terminal" evidence="16">
    <location>
        <begin position="2"/>
        <end position="379"/>
    </location>
</feature>
<dbReference type="PROSITE" id="PS00617">
    <property type="entry name" value="RECF_1"/>
    <property type="match status" value="1"/>
</dbReference>
<evidence type="ECO:0000256" key="13">
    <source>
        <dbReference type="HAMAP-Rule" id="MF_00365"/>
    </source>
</evidence>
<evidence type="ECO:0000313" key="17">
    <source>
        <dbReference type="EMBL" id="EKU95412.1"/>
    </source>
</evidence>
<dbReference type="HAMAP" id="MF_00365">
    <property type="entry name" value="RecF"/>
    <property type="match status" value="1"/>
</dbReference>
<dbReference type="InterPro" id="IPR003395">
    <property type="entry name" value="RecF/RecN/SMC_N"/>
</dbReference>
<evidence type="ECO:0000256" key="2">
    <source>
        <dbReference type="ARBA" id="ARBA00008016"/>
    </source>
</evidence>
<evidence type="ECO:0000256" key="12">
    <source>
        <dbReference type="ARBA" id="ARBA00025401"/>
    </source>
</evidence>
<keyword evidence="8 13" id="KW-0067">ATP-binding</keyword>
<evidence type="ECO:0000256" key="9">
    <source>
        <dbReference type="ARBA" id="ARBA00023125"/>
    </source>
</evidence>
<name>K9EWU6_9ACTO</name>
<evidence type="ECO:0000256" key="15">
    <source>
        <dbReference type="SAM" id="MobiDB-lite"/>
    </source>
</evidence>
<dbReference type="PANTHER" id="PTHR32182">
    <property type="entry name" value="DNA REPLICATION AND REPAIR PROTEIN RECF"/>
    <property type="match status" value="1"/>
</dbReference>
<gene>
    <name evidence="13" type="primary">recF</name>
    <name evidence="17" type="ORF">HMPREF9233_00777</name>
</gene>
<dbReference type="RefSeq" id="WP_007000983.1">
    <property type="nucleotide sequence ID" value="NZ_JH992955.1"/>
</dbReference>
<evidence type="ECO:0000256" key="4">
    <source>
        <dbReference type="ARBA" id="ARBA00022490"/>
    </source>
</evidence>
<comment type="subcellular location">
    <subcellularLocation>
        <location evidence="1 13 14">Cytoplasm</location>
    </subcellularLocation>
</comment>
<keyword evidence="5 13" id="KW-0235">DNA replication</keyword>
<dbReference type="Pfam" id="PF02463">
    <property type="entry name" value="SMC_N"/>
    <property type="match status" value="1"/>
</dbReference>
<evidence type="ECO:0000259" key="16">
    <source>
        <dbReference type="Pfam" id="PF02463"/>
    </source>
</evidence>
<proteinExistence type="inferred from homology"/>
<dbReference type="HOGENOM" id="CLU_040267_1_1_11"/>
<reference evidence="17 18" key="1">
    <citation type="submission" date="2012-09" db="EMBL/GenBank/DDBJ databases">
        <title>The Genome Sequence of Actinobaculum massiliae ACS-171-V-COL2.</title>
        <authorList>
            <consortium name="The Broad Institute Genome Sequencing Platform"/>
            <person name="Earl A."/>
            <person name="Ward D."/>
            <person name="Feldgarden M."/>
            <person name="Gevers D."/>
            <person name="Saerens B."/>
            <person name="Vaneechoutte M."/>
            <person name="Walker B."/>
            <person name="Young S.K."/>
            <person name="Zeng Q."/>
            <person name="Gargeya S."/>
            <person name="Fitzgerald M."/>
            <person name="Haas B."/>
            <person name="Abouelleil A."/>
            <person name="Alvarado L."/>
            <person name="Arachchi H.M."/>
            <person name="Berlin A."/>
            <person name="Chapman S.B."/>
            <person name="Goldberg J."/>
            <person name="Griggs A."/>
            <person name="Gujja S."/>
            <person name="Hansen M."/>
            <person name="Howarth C."/>
            <person name="Imamovic A."/>
            <person name="Larimer J."/>
            <person name="McCowen C."/>
            <person name="Montmayeur A."/>
            <person name="Murphy C."/>
            <person name="Neiman D."/>
            <person name="Pearson M."/>
            <person name="Priest M."/>
            <person name="Roberts A."/>
            <person name="Saif S."/>
            <person name="Shea T."/>
            <person name="Sisk P."/>
            <person name="Sykes S."/>
            <person name="Wortman J."/>
            <person name="Nusbaum C."/>
            <person name="Birren B."/>
        </authorList>
    </citation>
    <scope>NUCLEOTIDE SEQUENCE [LARGE SCALE GENOMIC DNA]</scope>
    <source>
        <strain evidence="18">ACS-171-V-Col2</strain>
    </source>
</reference>
<keyword evidence="6 13" id="KW-0547">Nucleotide-binding</keyword>